<keyword evidence="9" id="KW-0472">Membrane</keyword>
<protein>
    <recommendedName>
        <fullName evidence="2">histidine kinase</fullName>
        <ecNumber evidence="2">2.7.13.3</ecNumber>
    </recommendedName>
</protein>
<evidence type="ECO:0000256" key="1">
    <source>
        <dbReference type="ARBA" id="ARBA00000085"/>
    </source>
</evidence>
<gene>
    <name evidence="12" type="ORF">JG540_08290</name>
</gene>
<evidence type="ECO:0000256" key="2">
    <source>
        <dbReference type="ARBA" id="ARBA00012438"/>
    </source>
</evidence>
<comment type="catalytic activity">
    <reaction evidence="1">
        <text>ATP + protein L-histidine = ADP + protein N-phospho-L-histidine.</text>
        <dbReference type="EC" id="2.7.13.3"/>
    </reaction>
</comment>
<name>A0A7T7S1X8_9ACTO</name>
<feature type="transmembrane region" description="Helical" evidence="9">
    <location>
        <begin position="21"/>
        <end position="42"/>
    </location>
</feature>
<dbReference type="GO" id="GO:0005524">
    <property type="term" value="F:ATP binding"/>
    <property type="evidence" value="ECO:0007669"/>
    <property type="project" value="UniProtKB-KW"/>
</dbReference>
<evidence type="ECO:0000256" key="3">
    <source>
        <dbReference type="ARBA" id="ARBA00022553"/>
    </source>
</evidence>
<dbReference type="CDD" id="cd16917">
    <property type="entry name" value="HATPase_UhpB-NarQ-NarX-like"/>
    <property type="match status" value="1"/>
</dbReference>
<keyword evidence="13" id="KW-1185">Reference proteome</keyword>
<feature type="transmembrane region" description="Helical" evidence="9">
    <location>
        <begin position="172"/>
        <end position="195"/>
    </location>
</feature>
<keyword evidence="7" id="KW-0067">ATP-binding</keyword>
<keyword evidence="6" id="KW-0418">Kinase</keyword>
<keyword evidence="9" id="KW-0812">Transmembrane</keyword>
<dbReference type="KEGG" id="awe:JG540_08290"/>
<keyword evidence="9" id="KW-1133">Transmembrane helix</keyword>
<keyword evidence="8" id="KW-0902">Two-component regulatory system</keyword>
<dbReference type="PANTHER" id="PTHR24421">
    <property type="entry name" value="NITRATE/NITRITE SENSOR PROTEIN NARX-RELATED"/>
    <property type="match status" value="1"/>
</dbReference>
<evidence type="ECO:0000256" key="7">
    <source>
        <dbReference type="ARBA" id="ARBA00022840"/>
    </source>
</evidence>
<feature type="transmembrane region" description="Helical" evidence="9">
    <location>
        <begin position="114"/>
        <end position="140"/>
    </location>
</feature>
<sequence>MNDTDTNSWQRRYRQAGRDAGFLLLSGPVLLGAFLVLVPLSLLAASTTIIWVGVPLLAGTLLLATRAAALGRWAVAAVDGSEYLPGGYQQPQPGDRRLRRLLLPLRDPQRWLDLTWVVLGFGVTLVTWSIAVVWVTAAVLAPVGPLLRLLAGPEAGNASSQHLAGLLGLEPVLLWASAIDLLLGALAVLTAPYVLRLLVKVNQLLARALLCSRSQVARLETSRAALWRAESEARRCLERDLHDGPQQRLVRLGMDLARAQRQLRRDPQAAEDTIAGAIAQTQETLDDLRRLSRGIASPVLVDRGLAAALADLASRSAVPVQVQAQLPRLPEHVEQTAYFVASEALANLNKHAGASVAELGAAYEAGRLRLWVVDDGCGGADLAKGHGLAGLRERLEGVGGQLLLSSPPGGPTRVEAVVPCAS</sequence>
<keyword evidence="3" id="KW-0597">Phosphoprotein</keyword>
<dbReference type="InterPro" id="IPR036890">
    <property type="entry name" value="HATPase_C_sf"/>
</dbReference>
<keyword evidence="4" id="KW-0808">Transferase</keyword>
<dbReference type="Proteomes" id="UP000595895">
    <property type="component" value="Chromosome"/>
</dbReference>
<dbReference type="InterPro" id="IPR025828">
    <property type="entry name" value="Put_sensor_dom"/>
</dbReference>
<dbReference type="InterPro" id="IPR050482">
    <property type="entry name" value="Sensor_HK_TwoCompSys"/>
</dbReference>
<dbReference type="Gene3D" id="1.20.5.1930">
    <property type="match status" value="1"/>
</dbReference>
<evidence type="ECO:0000259" key="10">
    <source>
        <dbReference type="Pfam" id="PF07730"/>
    </source>
</evidence>
<feature type="transmembrane region" description="Helical" evidence="9">
    <location>
        <begin position="48"/>
        <end position="65"/>
    </location>
</feature>
<dbReference type="Pfam" id="PF13796">
    <property type="entry name" value="Sensor"/>
    <property type="match status" value="1"/>
</dbReference>
<dbReference type="EMBL" id="CP066802">
    <property type="protein sequence ID" value="QQM67032.1"/>
    <property type="molecule type" value="Genomic_DNA"/>
</dbReference>
<evidence type="ECO:0000256" key="9">
    <source>
        <dbReference type="SAM" id="Phobius"/>
    </source>
</evidence>
<dbReference type="EC" id="2.7.13.3" evidence="2"/>
<organism evidence="12 13">
    <name type="scientific">Actinomyces weissii</name>
    <dbReference type="NCBI Taxonomy" id="675090"/>
    <lineage>
        <taxon>Bacteria</taxon>
        <taxon>Bacillati</taxon>
        <taxon>Actinomycetota</taxon>
        <taxon>Actinomycetes</taxon>
        <taxon>Actinomycetales</taxon>
        <taxon>Actinomycetaceae</taxon>
        <taxon>Actinomyces</taxon>
    </lineage>
</organism>
<evidence type="ECO:0000256" key="6">
    <source>
        <dbReference type="ARBA" id="ARBA00022777"/>
    </source>
</evidence>
<accession>A0A7T7S1X8</accession>
<proteinExistence type="predicted"/>
<reference evidence="12 13" key="1">
    <citation type="submission" date="2020-12" db="EMBL/GenBank/DDBJ databases">
        <authorList>
            <person name="Zhou J."/>
        </authorList>
    </citation>
    <scope>NUCLEOTIDE SEQUENCE [LARGE SCALE GENOMIC DNA]</scope>
    <source>
        <strain evidence="12 13">CCUG 61299</strain>
    </source>
</reference>
<dbReference type="SUPFAM" id="SSF55874">
    <property type="entry name" value="ATPase domain of HSP90 chaperone/DNA topoisomerase II/histidine kinase"/>
    <property type="match status" value="1"/>
</dbReference>
<evidence type="ECO:0000259" key="11">
    <source>
        <dbReference type="Pfam" id="PF13796"/>
    </source>
</evidence>
<dbReference type="Pfam" id="PF07730">
    <property type="entry name" value="HisKA_3"/>
    <property type="match status" value="1"/>
</dbReference>
<dbReference type="GO" id="GO:0046983">
    <property type="term" value="F:protein dimerization activity"/>
    <property type="evidence" value="ECO:0007669"/>
    <property type="project" value="InterPro"/>
</dbReference>
<dbReference type="AlphaFoldDB" id="A0A7T7S1X8"/>
<dbReference type="RefSeq" id="WP_200275280.1">
    <property type="nucleotide sequence ID" value="NZ_CP066802.1"/>
</dbReference>
<dbReference type="InterPro" id="IPR011712">
    <property type="entry name" value="Sig_transdc_His_kin_sub3_dim/P"/>
</dbReference>
<evidence type="ECO:0000256" key="4">
    <source>
        <dbReference type="ARBA" id="ARBA00022679"/>
    </source>
</evidence>
<evidence type="ECO:0000256" key="8">
    <source>
        <dbReference type="ARBA" id="ARBA00023012"/>
    </source>
</evidence>
<keyword evidence="5" id="KW-0547">Nucleotide-binding</keyword>
<evidence type="ECO:0000313" key="13">
    <source>
        <dbReference type="Proteomes" id="UP000595895"/>
    </source>
</evidence>
<dbReference type="GO" id="GO:0000155">
    <property type="term" value="F:phosphorelay sensor kinase activity"/>
    <property type="evidence" value="ECO:0007669"/>
    <property type="project" value="InterPro"/>
</dbReference>
<dbReference type="Gene3D" id="3.30.565.10">
    <property type="entry name" value="Histidine kinase-like ATPase, C-terminal domain"/>
    <property type="match status" value="1"/>
</dbReference>
<feature type="domain" description="Putative sensor" evidence="11">
    <location>
        <begin position="22"/>
        <end position="210"/>
    </location>
</feature>
<evidence type="ECO:0000313" key="12">
    <source>
        <dbReference type="EMBL" id="QQM67032.1"/>
    </source>
</evidence>
<dbReference type="PANTHER" id="PTHR24421:SF10">
    <property type="entry name" value="NITRATE_NITRITE SENSOR PROTEIN NARQ"/>
    <property type="match status" value="1"/>
</dbReference>
<evidence type="ECO:0000256" key="5">
    <source>
        <dbReference type="ARBA" id="ARBA00022741"/>
    </source>
</evidence>
<dbReference type="GO" id="GO:0016020">
    <property type="term" value="C:membrane"/>
    <property type="evidence" value="ECO:0007669"/>
    <property type="project" value="InterPro"/>
</dbReference>
<feature type="domain" description="Signal transduction histidine kinase subgroup 3 dimerisation and phosphoacceptor" evidence="10">
    <location>
        <begin position="234"/>
        <end position="298"/>
    </location>
</feature>